<dbReference type="Pfam" id="PF08238">
    <property type="entry name" value="Sel1"/>
    <property type="match status" value="3"/>
</dbReference>
<keyword evidence="2" id="KW-1185">Reference proteome</keyword>
<evidence type="ECO:0000313" key="1">
    <source>
        <dbReference type="EMBL" id="KAK8867172.1"/>
    </source>
</evidence>
<reference evidence="1 2" key="1">
    <citation type="submission" date="2024-04" db="EMBL/GenBank/DDBJ databases">
        <title>Tritrichomonas musculus Genome.</title>
        <authorList>
            <person name="Alves-Ferreira E."/>
            <person name="Grigg M."/>
            <person name="Lorenzi H."/>
            <person name="Galac M."/>
        </authorList>
    </citation>
    <scope>NUCLEOTIDE SEQUENCE [LARGE SCALE GENOMIC DNA]</scope>
    <source>
        <strain evidence="1 2">EAF2021</strain>
    </source>
</reference>
<dbReference type="Gene3D" id="1.25.40.10">
    <property type="entry name" value="Tetratricopeptide repeat domain"/>
    <property type="match status" value="1"/>
</dbReference>
<dbReference type="SUPFAM" id="SSF81901">
    <property type="entry name" value="HCP-like"/>
    <property type="match status" value="1"/>
</dbReference>
<dbReference type="Proteomes" id="UP001470230">
    <property type="component" value="Unassembled WGS sequence"/>
</dbReference>
<proteinExistence type="predicted"/>
<comment type="caution">
    <text evidence="1">The sequence shown here is derived from an EMBL/GenBank/DDBJ whole genome shotgun (WGS) entry which is preliminary data.</text>
</comment>
<name>A0ABR2IQK0_9EUKA</name>
<sequence length="101" mass="11902">MQKAIHYFNCAANHNEQDAHFFLGFNIDKAIHYFKIASCFYNQYAKNNLGVIYKTGKGVTENVYRAIEYFEEAILEKMNPFRCLINTMKLKMVILIDQLYC</sequence>
<organism evidence="1 2">
    <name type="scientific">Tritrichomonas musculus</name>
    <dbReference type="NCBI Taxonomy" id="1915356"/>
    <lineage>
        <taxon>Eukaryota</taxon>
        <taxon>Metamonada</taxon>
        <taxon>Parabasalia</taxon>
        <taxon>Tritrichomonadida</taxon>
        <taxon>Tritrichomonadidae</taxon>
        <taxon>Tritrichomonas</taxon>
    </lineage>
</organism>
<gene>
    <name evidence="1" type="ORF">M9Y10_010148</name>
</gene>
<dbReference type="InterPro" id="IPR006597">
    <property type="entry name" value="Sel1-like"/>
</dbReference>
<evidence type="ECO:0000313" key="2">
    <source>
        <dbReference type="Proteomes" id="UP001470230"/>
    </source>
</evidence>
<protein>
    <submittedName>
        <fullName evidence="1">Uncharacterized protein</fullName>
    </submittedName>
</protein>
<dbReference type="EMBL" id="JAPFFF010000015">
    <property type="protein sequence ID" value="KAK8867172.1"/>
    <property type="molecule type" value="Genomic_DNA"/>
</dbReference>
<accession>A0ABR2IQK0</accession>
<dbReference type="InterPro" id="IPR011990">
    <property type="entry name" value="TPR-like_helical_dom_sf"/>
</dbReference>